<feature type="domain" description="EB1 C-terminal" evidence="12">
    <location>
        <begin position="295"/>
        <end position="371"/>
    </location>
</feature>
<evidence type="ECO:0000256" key="6">
    <source>
        <dbReference type="ARBA" id="ARBA00022776"/>
    </source>
</evidence>
<reference evidence="15 16" key="1">
    <citation type="journal article" date="2019" name="Sci. Rep.">
        <title>Comparative genomics of chytrid fungi reveal insights into the obligate biotrophic and pathogenic lifestyle of Synchytrium endobioticum.</title>
        <authorList>
            <person name="van de Vossenberg B.T.L.H."/>
            <person name="Warris S."/>
            <person name="Nguyen H.D.T."/>
            <person name="van Gent-Pelzer M.P.E."/>
            <person name="Joly D.L."/>
            <person name="van de Geest H.C."/>
            <person name="Bonants P.J.M."/>
            <person name="Smith D.S."/>
            <person name="Levesque C.A."/>
            <person name="van der Lee T.A.J."/>
        </authorList>
    </citation>
    <scope>NUCLEOTIDE SEQUENCE [LARGE SCALE GENOMIC DNA]</scope>
    <source>
        <strain evidence="14 16">LEV6574</strain>
        <strain evidence="13 15">MB42</strain>
    </source>
</reference>
<dbReference type="InterPro" id="IPR036872">
    <property type="entry name" value="CH_dom_sf"/>
</dbReference>
<keyword evidence="7" id="KW-0206">Cytoskeleton</keyword>
<dbReference type="Proteomes" id="UP000320475">
    <property type="component" value="Unassembled WGS sequence"/>
</dbReference>
<dbReference type="PANTHER" id="PTHR10623">
    <property type="entry name" value="MICROTUBULE-ASSOCIATED PROTEIN RP/EB FAMILY MEMBER"/>
    <property type="match status" value="1"/>
</dbReference>
<keyword evidence="3" id="KW-0963">Cytoplasm</keyword>
<dbReference type="GO" id="GO:0051301">
    <property type="term" value="P:cell division"/>
    <property type="evidence" value="ECO:0007669"/>
    <property type="project" value="UniProtKB-KW"/>
</dbReference>
<evidence type="ECO:0000256" key="9">
    <source>
        <dbReference type="PROSITE-ProRule" id="PRU00576"/>
    </source>
</evidence>
<dbReference type="InterPro" id="IPR001715">
    <property type="entry name" value="CH_dom"/>
</dbReference>
<dbReference type="GO" id="GO:0030473">
    <property type="term" value="P:nuclear migration along microtubule"/>
    <property type="evidence" value="ECO:0007669"/>
    <property type="project" value="UniProtKB-ARBA"/>
</dbReference>
<dbReference type="GO" id="GO:0072686">
    <property type="term" value="C:mitotic spindle"/>
    <property type="evidence" value="ECO:0007669"/>
    <property type="project" value="UniProtKB-ARBA"/>
</dbReference>
<dbReference type="Gene3D" id="1.20.5.1430">
    <property type="match status" value="1"/>
</dbReference>
<dbReference type="EMBL" id="QEAM01000297">
    <property type="protein sequence ID" value="TPX41891.1"/>
    <property type="molecule type" value="Genomic_DNA"/>
</dbReference>
<evidence type="ECO:0000256" key="7">
    <source>
        <dbReference type="ARBA" id="ARBA00023212"/>
    </source>
</evidence>
<comment type="subcellular location">
    <subcellularLocation>
        <location evidence="1">Cytoplasm</location>
        <location evidence="1">Cytoskeleton</location>
    </subcellularLocation>
</comment>
<dbReference type="AlphaFoldDB" id="A0A507CGQ1"/>
<evidence type="ECO:0000256" key="5">
    <source>
        <dbReference type="ARBA" id="ARBA00022701"/>
    </source>
</evidence>
<dbReference type="OrthoDB" id="2119228at2759"/>
<dbReference type="SUPFAM" id="SSF140612">
    <property type="entry name" value="EB1 dimerisation domain-like"/>
    <property type="match status" value="1"/>
</dbReference>
<keyword evidence="6" id="KW-0498">Mitosis</keyword>
<gene>
    <name evidence="14" type="ORF">SeLEV6574_g05870</name>
    <name evidence="13" type="ORF">SeMB42_g06598</name>
</gene>
<evidence type="ECO:0008006" key="17">
    <source>
        <dbReference type="Google" id="ProtNLM"/>
    </source>
</evidence>
<keyword evidence="10" id="KW-0175">Coiled coil</keyword>
<dbReference type="GO" id="GO:0035372">
    <property type="term" value="P:protein localization to microtubule"/>
    <property type="evidence" value="ECO:0007669"/>
    <property type="project" value="UniProtKB-ARBA"/>
</dbReference>
<evidence type="ECO:0000313" key="16">
    <source>
        <dbReference type="Proteomes" id="UP000320475"/>
    </source>
</evidence>
<feature type="domain" description="Calponin-homology (CH)" evidence="11">
    <location>
        <begin position="92"/>
        <end position="193"/>
    </location>
</feature>
<evidence type="ECO:0000256" key="10">
    <source>
        <dbReference type="SAM" id="Coils"/>
    </source>
</evidence>
<comment type="caution">
    <text evidence="13">The sequence shown here is derived from an EMBL/GenBank/DDBJ whole genome shotgun (WGS) entry which is preliminary data.</text>
</comment>
<dbReference type="PROSITE" id="PS50021">
    <property type="entry name" value="CH"/>
    <property type="match status" value="1"/>
</dbReference>
<keyword evidence="15" id="KW-1185">Reference proteome</keyword>
<comment type="similarity">
    <text evidence="2">Belongs to the MAPRE family.</text>
</comment>
<dbReference type="InterPro" id="IPR027328">
    <property type="entry name" value="MAPRE"/>
</dbReference>
<dbReference type="InterPro" id="IPR036133">
    <property type="entry name" value="EB1_C_sf"/>
</dbReference>
<keyword evidence="4" id="KW-0132">Cell division</keyword>
<proteinExistence type="inferred from homology"/>
<dbReference type="Pfam" id="PF03271">
    <property type="entry name" value="EB1"/>
    <property type="match status" value="1"/>
</dbReference>
<accession>A0A507CGQ1</accession>
<dbReference type="PROSITE" id="PS51230">
    <property type="entry name" value="EB1_C"/>
    <property type="match status" value="1"/>
</dbReference>
<dbReference type="SUPFAM" id="SSF47576">
    <property type="entry name" value="Calponin-homology domain, CH-domain"/>
    <property type="match status" value="1"/>
</dbReference>
<keyword evidence="8" id="KW-0131">Cell cycle</keyword>
<sequence length="382" mass="42883">MPRIEPCIASLWHSRLWPSTIFSGMALEPRFYLIRDRSAPQLPAELSRVVPNRSLQKPHIPNIAPDNRPHSVANPLILSSLRRIQTSVSMMGESRTELLTWLNDLLQLGYTKIEQCGTGAAHCQILDSIFKDVPISKVKFNTRQEYEYIHNFKILQNAFDKHKIDNAIPVERLVKCKFQDNIEFLQWMKKYWDQYYPGGSYDALARRKTAGIDGSASSTNAASAGPTRTNMATFRTATAAAPTNGIKKSISNSSVEVRTTLSKPIAKTIVAPRAMGNTGGNNANGGLSGRERAELEADYQRTVNDLTQQALELKLNVEQVEKERDFYFGKLREIEIFVQQLLEAETAGSEIEAKLKEIQGIMYKTEDGFEIPEGGEPEIESF</sequence>
<evidence type="ECO:0000259" key="11">
    <source>
        <dbReference type="PROSITE" id="PS50021"/>
    </source>
</evidence>
<dbReference type="GO" id="GO:0035371">
    <property type="term" value="C:microtubule plus-end"/>
    <property type="evidence" value="ECO:0007669"/>
    <property type="project" value="UniProtKB-ARBA"/>
</dbReference>
<dbReference type="EMBL" id="QEAN01000382">
    <property type="protein sequence ID" value="TPX38682.1"/>
    <property type="molecule type" value="Genomic_DNA"/>
</dbReference>
<dbReference type="GO" id="GO:0051010">
    <property type="term" value="F:microtubule plus-end binding"/>
    <property type="evidence" value="ECO:0007669"/>
    <property type="project" value="UniProtKB-ARBA"/>
</dbReference>
<feature type="coiled-coil region" evidence="10">
    <location>
        <begin position="296"/>
        <end position="323"/>
    </location>
</feature>
<dbReference type="Gene3D" id="1.10.418.10">
    <property type="entry name" value="Calponin-like domain"/>
    <property type="match status" value="1"/>
</dbReference>
<evidence type="ECO:0000313" key="15">
    <source>
        <dbReference type="Proteomes" id="UP000317494"/>
    </source>
</evidence>
<evidence type="ECO:0000256" key="4">
    <source>
        <dbReference type="ARBA" id="ARBA00022618"/>
    </source>
</evidence>
<dbReference type="InterPro" id="IPR004953">
    <property type="entry name" value="EB1_C"/>
</dbReference>
<dbReference type="FunFam" id="1.10.418.10:FF:000028">
    <property type="entry name" value="RP/EB family microtubule-associated protein"/>
    <property type="match status" value="1"/>
</dbReference>
<evidence type="ECO:0000256" key="8">
    <source>
        <dbReference type="ARBA" id="ARBA00023306"/>
    </source>
</evidence>
<organism evidence="13 15">
    <name type="scientific">Synchytrium endobioticum</name>
    <dbReference type="NCBI Taxonomy" id="286115"/>
    <lineage>
        <taxon>Eukaryota</taxon>
        <taxon>Fungi</taxon>
        <taxon>Fungi incertae sedis</taxon>
        <taxon>Chytridiomycota</taxon>
        <taxon>Chytridiomycota incertae sedis</taxon>
        <taxon>Chytridiomycetes</taxon>
        <taxon>Synchytriales</taxon>
        <taxon>Synchytriaceae</taxon>
        <taxon>Synchytrium</taxon>
    </lineage>
</organism>
<keyword evidence="5 9" id="KW-0493">Microtubule</keyword>
<evidence type="ECO:0000313" key="13">
    <source>
        <dbReference type="EMBL" id="TPX38682.1"/>
    </source>
</evidence>
<name>A0A507CGQ1_9FUNG</name>
<evidence type="ECO:0000256" key="3">
    <source>
        <dbReference type="ARBA" id="ARBA00022490"/>
    </source>
</evidence>
<evidence type="ECO:0000313" key="14">
    <source>
        <dbReference type="EMBL" id="TPX41891.1"/>
    </source>
</evidence>
<protein>
    <recommendedName>
        <fullName evidence="17">Calponin-homology (CH) domain-containing protein</fullName>
    </recommendedName>
</protein>
<dbReference type="Proteomes" id="UP000317494">
    <property type="component" value="Unassembled WGS sequence"/>
</dbReference>
<evidence type="ECO:0000259" key="12">
    <source>
        <dbReference type="PROSITE" id="PS51230"/>
    </source>
</evidence>
<evidence type="ECO:0000256" key="1">
    <source>
        <dbReference type="ARBA" id="ARBA00004245"/>
    </source>
</evidence>
<dbReference type="STRING" id="286115.A0A507CGQ1"/>
<evidence type="ECO:0000256" key="2">
    <source>
        <dbReference type="ARBA" id="ARBA00010729"/>
    </source>
</evidence>
<dbReference type="VEuPathDB" id="FungiDB:SeMB42_g06598"/>